<dbReference type="EMBL" id="LUTY01000880">
    <property type="protein sequence ID" value="OAD22545.1"/>
    <property type="molecule type" value="Genomic_DNA"/>
</dbReference>
<keyword evidence="2" id="KW-1185">Reference proteome</keyword>
<gene>
    <name evidence="1" type="ORF">THIOM_001645</name>
</gene>
<evidence type="ECO:0000313" key="1">
    <source>
        <dbReference type="EMBL" id="OAD22545.1"/>
    </source>
</evidence>
<name>A0A176S3G6_9GAMM</name>
<sequence length="210" mass="25065">MENGYYELRLDVRDEIPLSEQRKDSRSFTALLRRRQNVEEDDIQFQYFLELSTTYRSFDEVSRHYLKSKWLARFNEEGEITLGARRDLHYKQAQGRPFAMRFSGSVYAQQVENNIEWHGLVKGSLSQYWTFNLKSYHVPSFSVFARWLSLSEAPDEFADRLDNDVYSDYKADHRFGIALADSFIYEPWRDTRWVGLIESFLSGNFYIRAR</sequence>
<comment type="caution">
    <text evidence="1">The sequence shown here is derived from an EMBL/GenBank/DDBJ whole genome shotgun (WGS) entry which is preliminary data.</text>
</comment>
<accession>A0A176S3G6</accession>
<protein>
    <submittedName>
        <fullName evidence="1">Uncharacterized protein</fullName>
    </submittedName>
</protein>
<dbReference type="Proteomes" id="UP000076962">
    <property type="component" value="Unassembled WGS sequence"/>
</dbReference>
<organism evidence="1 2">
    <name type="scientific">Candidatus Thiomargarita nelsonii</name>
    <dbReference type="NCBI Taxonomy" id="1003181"/>
    <lineage>
        <taxon>Bacteria</taxon>
        <taxon>Pseudomonadati</taxon>
        <taxon>Pseudomonadota</taxon>
        <taxon>Gammaproteobacteria</taxon>
        <taxon>Thiotrichales</taxon>
        <taxon>Thiotrichaceae</taxon>
        <taxon>Thiomargarita</taxon>
    </lineage>
</organism>
<proteinExistence type="predicted"/>
<reference evidence="1 2" key="1">
    <citation type="submission" date="2016-05" db="EMBL/GenBank/DDBJ databases">
        <title>Single-cell genome of chain-forming Candidatus Thiomargarita nelsonii and comparison to other large sulfur-oxidizing bacteria.</title>
        <authorList>
            <person name="Winkel M."/>
            <person name="Salman V."/>
            <person name="Woyke T."/>
            <person name="Schulz-Vogt H."/>
            <person name="Richter M."/>
            <person name="Flood B."/>
            <person name="Bailey J."/>
            <person name="Amann R."/>
            <person name="Mussmann M."/>
        </authorList>
    </citation>
    <scope>NUCLEOTIDE SEQUENCE [LARGE SCALE GENOMIC DNA]</scope>
    <source>
        <strain evidence="1 2">THI036</strain>
    </source>
</reference>
<dbReference type="AlphaFoldDB" id="A0A176S3G6"/>
<evidence type="ECO:0000313" key="2">
    <source>
        <dbReference type="Proteomes" id="UP000076962"/>
    </source>
</evidence>